<evidence type="ECO:0000259" key="1">
    <source>
        <dbReference type="PROSITE" id="PS50041"/>
    </source>
</evidence>
<dbReference type="Proteomes" id="UP001497623">
    <property type="component" value="Unassembled WGS sequence"/>
</dbReference>
<sequence>MDLNASIVGNCSSTSCSWPQICRENDRGSFCECQQGYIFQDGLCKSYIQCPEGYNVNHGRCYKMYYDSVDWQSAQKTCKESGNGHLVNKPMGDWKTWLIDLHSGIYWVNVRKSAEGWFWSDGSKVIEWMNDEPSGSGLNNACAALCKDIKPKPPALYEVSCQVKILHFICEGPVVACLEGYFGGNCQN</sequence>
<evidence type="ECO:0000313" key="3">
    <source>
        <dbReference type="Proteomes" id="UP001497623"/>
    </source>
</evidence>
<dbReference type="Gene3D" id="3.10.100.10">
    <property type="entry name" value="Mannose-Binding Protein A, subunit A"/>
    <property type="match status" value="1"/>
</dbReference>
<evidence type="ECO:0000313" key="2">
    <source>
        <dbReference type="EMBL" id="CAL4058599.1"/>
    </source>
</evidence>
<comment type="caution">
    <text evidence="2">The sequence shown here is derived from an EMBL/GenBank/DDBJ whole genome shotgun (WGS) entry which is preliminary data.</text>
</comment>
<dbReference type="CDD" id="cd00037">
    <property type="entry name" value="CLECT"/>
    <property type="match status" value="1"/>
</dbReference>
<dbReference type="InterPro" id="IPR001304">
    <property type="entry name" value="C-type_lectin-like"/>
</dbReference>
<organism evidence="2 3">
    <name type="scientific">Meganyctiphanes norvegica</name>
    <name type="common">Northern krill</name>
    <name type="synonym">Thysanopoda norvegica</name>
    <dbReference type="NCBI Taxonomy" id="48144"/>
    <lineage>
        <taxon>Eukaryota</taxon>
        <taxon>Metazoa</taxon>
        <taxon>Ecdysozoa</taxon>
        <taxon>Arthropoda</taxon>
        <taxon>Crustacea</taxon>
        <taxon>Multicrustacea</taxon>
        <taxon>Malacostraca</taxon>
        <taxon>Eumalacostraca</taxon>
        <taxon>Eucarida</taxon>
        <taxon>Euphausiacea</taxon>
        <taxon>Euphausiidae</taxon>
        <taxon>Meganyctiphanes</taxon>
    </lineage>
</organism>
<dbReference type="InterPro" id="IPR016187">
    <property type="entry name" value="CTDL_fold"/>
</dbReference>
<protein>
    <recommendedName>
        <fullName evidence="1">C-type lectin domain-containing protein</fullName>
    </recommendedName>
</protein>
<gene>
    <name evidence="2" type="ORF">MNOR_LOCUS43</name>
</gene>
<proteinExistence type="predicted"/>
<reference evidence="2 3" key="1">
    <citation type="submission" date="2024-05" db="EMBL/GenBank/DDBJ databases">
        <authorList>
            <person name="Wallberg A."/>
        </authorList>
    </citation>
    <scope>NUCLEOTIDE SEQUENCE [LARGE SCALE GENOMIC DNA]</scope>
</reference>
<accession>A0AAV2PJD2</accession>
<dbReference type="SMART" id="SM00034">
    <property type="entry name" value="CLECT"/>
    <property type="match status" value="1"/>
</dbReference>
<feature type="non-terminal residue" evidence="2">
    <location>
        <position position="188"/>
    </location>
</feature>
<feature type="domain" description="C-type lectin" evidence="1">
    <location>
        <begin position="57"/>
        <end position="171"/>
    </location>
</feature>
<dbReference type="AlphaFoldDB" id="A0AAV2PJD2"/>
<dbReference type="SUPFAM" id="SSF56436">
    <property type="entry name" value="C-type lectin-like"/>
    <property type="match status" value="1"/>
</dbReference>
<name>A0AAV2PJD2_MEGNR</name>
<keyword evidence="3" id="KW-1185">Reference proteome</keyword>
<dbReference type="EMBL" id="CAXKWB010000008">
    <property type="protein sequence ID" value="CAL4058599.1"/>
    <property type="molecule type" value="Genomic_DNA"/>
</dbReference>
<dbReference type="InterPro" id="IPR016186">
    <property type="entry name" value="C-type_lectin-like/link_sf"/>
</dbReference>
<dbReference type="PROSITE" id="PS50041">
    <property type="entry name" value="C_TYPE_LECTIN_2"/>
    <property type="match status" value="1"/>
</dbReference>